<dbReference type="EMBL" id="VBOS01000114">
    <property type="protein sequence ID" value="TMQ57649.1"/>
    <property type="molecule type" value="Genomic_DNA"/>
</dbReference>
<evidence type="ECO:0000313" key="8">
    <source>
        <dbReference type="EMBL" id="TMQ57649.1"/>
    </source>
</evidence>
<dbReference type="GO" id="GO:0016020">
    <property type="term" value="C:membrane"/>
    <property type="evidence" value="ECO:0007669"/>
    <property type="project" value="GOC"/>
</dbReference>
<dbReference type="Gene3D" id="3.60.21.10">
    <property type="match status" value="1"/>
</dbReference>
<reference evidence="8 9" key="1">
    <citation type="journal article" date="2019" name="Nat. Microbiol.">
        <title>Mediterranean grassland soil C-N compound turnover is dependent on rainfall and depth, and is mediated by genomically divergent microorganisms.</title>
        <authorList>
            <person name="Diamond S."/>
            <person name="Andeer P.F."/>
            <person name="Li Z."/>
            <person name="Crits-Christoph A."/>
            <person name="Burstein D."/>
            <person name="Anantharaman K."/>
            <person name="Lane K.R."/>
            <person name="Thomas B.C."/>
            <person name="Pan C."/>
            <person name="Northen T.R."/>
            <person name="Banfield J.F."/>
        </authorList>
    </citation>
    <scope>NUCLEOTIDE SEQUENCE [LARGE SCALE GENOMIC DNA]</scope>
    <source>
        <strain evidence="8">WS_2</strain>
    </source>
</reference>
<evidence type="ECO:0000256" key="6">
    <source>
        <dbReference type="ARBA" id="ARBA00023211"/>
    </source>
</evidence>
<keyword evidence="1" id="KW-1003">Cell membrane</keyword>
<dbReference type="Proteomes" id="UP000317716">
    <property type="component" value="Unassembled WGS sequence"/>
</dbReference>
<dbReference type="GO" id="GO:0046872">
    <property type="term" value="F:metal ion binding"/>
    <property type="evidence" value="ECO:0007669"/>
    <property type="project" value="UniProtKB-KW"/>
</dbReference>
<keyword evidence="6" id="KW-0464">Manganese</keyword>
<keyword evidence="2" id="KW-0997">Cell inner membrane</keyword>
<accession>A0A538T1Z7</accession>
<dbReference type="InterPro" id="IPR043461">
    <property type="entry name" value="LpxH-like"/>
</dbReference>
<organism evidence="8 9">
    <name type="scientific">Eiseniibacteriota bacterium</name>
    <dbReference type="NCBI Taxonomy" id="2212470"/>
    <lineage>
        <taxon>Bacteria</taxon>
        <taxon>Candidatus Eiseniibacteriota</taxon>
    </lineage>
</organism>
<dbReference type="PANTHER" id="PTHR34990">
    <property type="entry name" value="UDP-2,3-DIACYLGLUCOSAMINE HYDROLASE-RELATED"/>
    <property type="match status" value="1"/>
</dbReference>
<dbReference type="InterPro" id="IPR029052">
    <property type="entry name" value="Metallo-depent_PP-like"/>
</dbReference>
<keyword evidence="3" id="KW-0479">Metal-binding</keyword>
<protein>
    <submittedName>
        <fullName evidence="8">UDP-2,3-diacylglucosamine diphosphatase</fullName>
    </submittedName>
</protein>
<evidence type="ECO:0000256" key="3">
    <source>
        <dbReference type="ARBA" id="ARBA00022723"/>
    </source>
</evidence>
<evidence type="ECO:0000256" key="5">
    <source>
        <dbReference type="ARBA" id="ARBA00023136"/>
    </source>
</evidence>
<dbReference type="CDD" id="cd07398">
    <property type="entry name" value="MPP_YbbF-LpxH"/>
    <property type="match status" value="1"/>
</dbReference>
<name>A0A538T1Z7_UNCEI</name>
<keyword evidence="5" id="KW-0472">Membrane</keyword>
<feature type="domain" description="Calcineurin-like phosphoesterase" evidence="7">
    <location>
        <begin position="6"/>
        <end position="205"/>
    </location>
</feature>
<sequence length="254" mass="29380">MAHGAVFFISDAHLGAAPPDREADRTRRLHDFLNSLPGRAEALFIVGDLFDFWFEYRDAIPRRYFETLALLLRLREAGVEITYLNGNHDFWLGAFLRDTIGVLTHHDALPVERQGRRIWLHHGDGLIGGDLGYRMLKRVIRHPASIAFYRLLHPDLGIPFAHWISHFSRESRDELRFDGDRLCNEIAAPRFAEGFDAVMIGHFHRTYERREGGREFFVLGDWIRNFSYVALEQGRLRLDVWPAHPALEPATAAR</sequence>
<evidence type="ECO:0000313" key="9">
    <source>
        <dbReference type="Proteomes" id="UP000317716"/>
    </source>
</evidence>
<dbReference type="PANTHER" id="PTHR34990:SF1">
    <property type="entry name" value="UDP-2,3-DIACYLGLUCOSAMINE HYDROLASE"/>
    <property type="match status" value="1"/>
</dbReference>
<dbReference type="GO" id="GO:0008758">
    <property type="term" value="F:UDP-2,3-diacylglucosamine hydrolase activity"/>
    <property type="evidence" value="ECO:0007669"/>
    <property type="project" value="TreeGrafter"/>
</dbReference>
<evidence type="ECO:0000256" key="2">
    <source>
        <dbReference type="ARBA" id="ARBA00022519"/>
    </source>
</evidence>
<proteinExistence type="predicted"/>
<dbReference type="InterPro" id="IPR004843">
    <property type="entry name" value="Calcineurin-like_PHP"/>
</dbReference>
<evidence type="ECO:0000256" key="4">
    <source>
        <dbReference type="ARBA" id="ARBA00022801"/>
    </source>
</evidence>
<comment type="caution">
    <text evidence="8">The sequence shown here is derived from an EMBL/GenBank/DDBJ whole genome shotgun (WGS) entry which is preliminary data.</text>
</comment>
<evidence type="ECO:0000259" key="7">
    <source>
        <dbReference type="Pfam" id="PF00149"/>
    </source>
</evidence>
<dbReference type="AlphaFoldDB" id="A0A538T1Z7"/>
<dbReference type="SUPFAM" id="SSF56300">
    <property type="entry name" value="Metallo-dependent phosphatases"/>
    <property type="match status" value="1"/>
</dbReference>
<keyword evidence="4" id="KW-0378">Hydrolase</keyword>
<gene>
    <name evidence="8" type="ORF">E6K72_03500</name>
</gene>
<dbReference type="GO" id="GO:0009245">
    <property type="term" value="P:lipid A biosynthetic process"/>
    <property type="evidence" value="ECO:0007669"/>
    <property type="project" value="TreeGrafter"/>
</dbReference>
<evidence type="ECO:0000256" key="1">
    <source>
        <dbReference type="ARBA" id="ARBA00022475"/>
    </source>
</evidence>
<dbReference type="Pfam" id="PF00149">
    <property type="entry name" value="Metallophos"/>
    <property type="match status" value="1"/>
</dbReference>